<evidence type="ECO:0000259" key="3">
    <source>
        <dbReference type="Pfam" id="PF00082"/>
    </source>
</evidence>
<dbReference type="GO" id="GO:0006508">
    <property type="term" value="P:proteolysis"/>
    <property type="evidence" value="ECO:0007669"/>
    <property type="project" value="InterPro"/>
</dbReference>
<dbReference type="AlphaFoldDB" id="X1V8M8"/>
<dbReference type="InterPro" id="IPR000209">
    <property type="entry name" value="Peptidase_S8/S53_dom"/>
</dbReference>
<accession>X1V8M8</accession>
<comment type="similarity">
    <text evidence="1">Belongs to the peptidase S8 family.</text>
</comment>
<gene>
    <name evidence="4" type="ORF">S12H4_33919</name>
</gene>
<keyword evidence="2" id="KW-0812">Transmembrane</keyword>
<dbReference type="InterPro" id="IPR050131">
    <property type="entry name" value="Peptidase_S8_subtilisin-like"/>
</dbReference>
<dbReference type="PANTHER" id="PTHR43806:SF67">
    <property type="entry name" value="EGF-LIKE DOMAIN-CONTAINING PROTEIN"/>
    <property type="match status" value="1"/>
</dbReference>
<dbReference type="Gene3D" id="3.40.50.200">
    <property type="entry name" value="Peptidase S8/S53 domain"/>
    <property type="match status" value="1"/>
</dbReference>
<dbReference type="GO" id="GO:0004252">
    <property type="term" value="F:serine-type endopeptidase activity"/>
    <property type="evidence" value="ECO:0007669"/>
    <property type="project" value="InterPro"/>
</dbReference>
<feature type="domain" description="Peptidase S8/S53" evidence="3">
    <location>
        <begin position="9"/>
        <end position="119"/>
    </location>
</feature>
<dbReference type="SUPFAM" id="SSF52743">
    <property type="entry name" value="Subtilisin-like"/>
    <property type="match status" value="1"/>
</dbReference>
<comment type="caution">
    <text evidence="4">The sequence shown here is derived from an EMBL/GenBank/DDBJ whole genome shotgun (WGS) entry which is preliminary data.</text>
</comment>
<feature type="transmembrane region" description="Helical" evidence="2">
    <location>
        <begin position="186"/>
        <end position="207"/>
    </location>
</feature>
<proteinExistence type="inferred from homology"/>
<keyword evidence="2" id="KW-1133">Transmembrane helix</keyword>
<dbReference type="InterPro" id="IPR036852">
    <property type="entry name" value="Peptidase_S8/S53_dom_sf"/>
</dbReference>
<dbReference type="EMBL" id="BARW01020032">
    <property type="protein sequence ID" value="GAJ01620.1"/>
    <property type="molecule type" value="Genomic_DNA"/>
</dbReference>
<organism evidence="4">
    <name type="scientific">marine sediment metagenome</name>
    <dbReference type="NCBI Taxonomy" id="412755"/>
    <lineage>
        <taxon>unclassified sequences</taxon>
        <taxon>metagenomes</taxon>
        <taxon>ecological metagenomes</taxon>
    </lineage>
</organism>
<dbReference type="Pfam" id="PF00082">
    <property type="entry name" value="Peptidase_S8"/>
    <property type="match status" value="1"/>
</dbReference>
<dbReference type="PROSITE" id="PS51892">
    <property type="entry name" value="SUBTILASE"/>
    <property type="match status" value="1"/>
</dbReference>
<dbReference type="PANTHER" id="PTHR43806">
    <property type="entry name" value="PEPTIDASE S8"/>
    <property type="match status" value="1"/>
</dbReference>
<keyword evidence="2" id="KW-0472">Membrane</keyword>
<evidence type="ECO:0000256" key="1">
    <source>
        <dbReference type="ARBA" id="ARBA00011073"/>
    </source>
</evidence>
<name>X1V8M8_9ZZZZ</name>
<feature type="non-terminal residue" evidence="4">
    <location>
        <position position="1"/>
    </location>
</feature>
<sequence length="214" mass="22670">PLRVACRAAIDRDIWVIASAGNSGPAPYSITCPACEQYVFAVGSLKYEPFELSNFSSRGPTLEGLTKPDALMFGEDISIASSVSDTATTAKSGTSFAVPFCSGIVVGYHESVAKWVAYEVAQLPGVLPRGAIGRRVVTPQEMIDKYLLAICVKPEGAPVGKDYEYGCGLPLGSLIAQAITFRPLDISAVLTPVTSIITLGMFGMIMVPMTEAIR</sequence>
<evidence type="ECO:0000256" key="2">
    <source>
        <dbReference type="SAM" id="Phobius"/>
    </source>
</evidence>
<protein>
    <recommendedName>
        <fullName evidence="3">Peptidase S8/S53 domain-containing protein</fullName>
    </recommendedName>
</protein>
<reference evidence="4" key="1">
    <citation type="journal article" date="2014" name="Front. Microbiol.">
        <title>High frequency of phylogenetically diverse reductive dehalogenase-homologous genes in deep subseafloor sedimentary metagenomes.</title>
        <authorList>
            <person name="Kawai M."/>
            <person name="Futagami T."/>
            <person name="Toyoda A."/>
            <person name="Takaki Y."/>
            <person name="Nishi S."/>
            <person name="Hori S."/>
            <person name="Arai W."/>
            <person name="Tsubouchi T."/>
            <person name="Morono Y."/>
            <person name="Uchiyama I."/>
            <person name="Ito T."/>
            <person name="Fujiyama A."/>
            <person name="Inagaki F."/>
            <person name="Takami H."/>
        </authorList>
    </citation>
    <scope>NUCLEOTIDE SEQUENCE</scope>
    <source>
        <strain evidence="4">Expedition CK06-06</strain>
    </source>
</reference>
<evidence type="ECO:0000313" key="4">
    <source>
        <dbReference type="EMBL" id="GAJ01620.1"/>
    </source>
</evidence>